<dbReference type="Proteomes" id="UP000185124">
    <property type="component" value="Unassembled WGS sequence"/>
</dbReference>
<organism evidence="1 2">
    <name type="scientific">Micromonospora cremea</name>
    <dbReference type="NCBI Taxonomy" id="709881"/>
    <lineage>
        <taxon>Bacteria</taxon>
        <taxon>Bacillati</taxon>
        <taxon>Actinomycetota</taxon>
        <taxon>Actinomycetes</taxon>
        <taxon>Micromonosporales</taxon>
        <taxon>Micromonosporaceae</taxon>
        <taxon>Micromonospora</taxon>
    </lineage>
</organism>
<accession>A0A1N6A9X4</accession>
<keyword evidence="2" id="KW-1185">Reference proteome</keyword>
<evidence type="ECO:0000313" key="2">
    <source>
        <dbReference type="Proteomes" id="UP000185124"/>
    </source>
</evidence>
<reference evidence="2" key="1">
    <citation type="submission" date="2016-12" db="EMBL/GenBank/DDBJ databases">
        <authorList>
            <person name="Varghese N."/>
            <person name="Submissions S."/>
        </authorList>
    </citation>
    <scope>NUCLEOTIDE SEQUENCE [LARGE SCALE GENOMIC DNA]</scope>
    <source>
        <strain evidence="2">DSM 45599</strain>
    </source>
</reference>
<proteinExistence type="predicted"/>
<evidence type="ECO:0000313" key="1">
    <source>
        <dbReference type="EMBL" id="SIN30806.1"/>
    </source>
</evidence>
<sequence length="49" mass="5313">MAVPTHDRRPASLRPWAPGLSLSHRLPTLVVWLSFGLGIEGCQGCSADR</sequence>
<name>A0A1N6A9X4_9ACTN</name>
<dbReference type="EMBL" id="FSQT01000002">
    <property type="protein sequence ID" value="SIN30806.1"/>
    <property type="molecule type" value="Genomic_DNA"/>
</dbReference>
<dbReference type="STRING" id="709881.SAMN04489832_5169"/>
<gene>
    <name evidence="1" type="ORF">SAMN04489832_5169</name>
</gene>
<dbReference type="AlphaFoldDB" id="A0A1N6A9X4"/>
<protein>
    <submittedName>
        <fullName evidence="1">Uncharacterized protein</fullName>
    </submittedName>
</protein>